<reference evidence="16 19" key="1">
    <citation type="submission" date="2014-12" db="EMBL/GenBank/DDBJ databases">
        <title>Draft genome sequences of 10 type strains of Lactococcus.</title>
        <authorList>
            <person name="Sun Z."/>
            <person name="Zhong Z."/>
            <person name="Liu W."/>
            <person name="Zhang W."/>
            <person name="Zhang H."/>
        </authorList>
    </citation>
    <scope>NUCLEOTIDE SEQUENCE [LARGE SCALE GENOMIC DNA]</scope>
    <source>
        <strain evidence="16 19">DSM 22330</strain>
    </source>
</reference>
<evidence type="ECO:0000256" key="7">
    <source>
        <dbReference type="ARBA" id="ARBA00023235"/>
    </source>
</evidence>
<dbReference type="NCBIfam" id="TIGR01509">
    <property type="entry name" value="HAD-SF-IA-v3"/>
    <property type="match status" value="1"/>
</dbReference>
<dbReference type="OrthoDB" id="9797743at2"/>
<dbReference type="RefSeq" id="WP_031365301.1">
    <property type="nucleotide sequence ID" value="NZ_FPKS01000003.1"/>
</dbReference>
<evidence type="ECO:0000256" key="1">
    <source>
        <dbReference type="ARBA" id="ARBA00004496"/>
    </source>
</evidence>
<feature type="binding site" evidence="13">
    <location>
        <position position="24"/>
    </location>
    <ligand>
        <name>substrate</name>
    </ligand>
</feature>
<evidence type="ECO:0000256" key="6">
    <source>
        <dbReference type="ARBA" id="ARBA00022842"/>
    </source>
</evidence>
<dbReference type="Gene3D" id="1.10.150.240">
    <property type="entry name" value="Putative phosphatase, domain 2"/>
    <property type="match status" value="1"/>
</dbReference>
<dbReference type="PANTHER" id="PTHR18901:SF38">
    <property type="entry name" value="PSEUDOURIDINE-5'-PHOSPHATASE"/>
    <property type="match status" value="1"/>
</dbReference>
<dbReference type="InterPro" id="IPR023198">
    <property type="entry name" value="PGP-like_dom2"/>
</dbReference>
<dbReference type="GO" id="GO:0008801">
    <property type="term" value="F:beta-phosphoglucomutase activity"/>
    <property type="evidence" value="ECO:0007669"/>
    <property type="project" value="UniProtKB-EC"/>
</dbReference>
<dbReference type="InterPro" id="IPR010972">
    <property type="entry name" value="Beta-PGM"/>
</dbReference>
<feature type="binding site" evidence="13">
    <location>
        <position position="146"/>
    </location>
    <ligand>
        <name>substrate</name>
    </ligand>
</feature>
<feature type="binding site" evidence="13">
    <location>
        <position position="77"/>
    </location>
    <ligand>
        <name>substrate</name>
    </ligand>
</feature>
<feature type="active site" description="Proton donor/acceptor" evidence="12">
    <location>
        <position position="10"/>
    </location>
</feature>
<evidence type="ECO:0000256" key="9">
    <source>
        <dbReference type="ARBA" id="ARBA00044926"/>
    </source>
</evidence>
<evidence type="ECO:0000256" key="8">
    <source>
        <dbReference type="ARBA" id="ARBA00023277"/>
    </source>
</evidence>
<feature type="binding site" evidence="14">
    <location>
        <position position="171"/>
    </location>
    <ligand>
        <name>Mg(2+)</name>
        <dbReference type="ChEBI" id="CHEBI:18420"/>
    </ligand>
</feature>
<comment type="similarity">
    <text evidence="2">Belongs to the HAD-like hydrolase superfamily. CbbY/CbbZ/Gph/YieH family.</text>
</comment>
<sequence>MFQAVLFDLDGVITDTAEYHFLAWEKLAKKIGIEIDREFNENLKGVSREESLRRILEHGGKANDYTPEEFAAMAKLKNDNYVEMIQAVSPKDVYPGILQLLQDLRGQGIKIALASASKNGPFLLKQMQITEYFDAIADPAKVVASKPAPDIFIAAAEGVGVDVSQAIGIEDAYSGIAAIKAANVLPIGVGKAEVLGSDIALVSDTSQLTLDFLIEVWDNQ</sequence>
<reference evidence="17 18" key="2">
    <citation type="submission" date="2016-11" db="EMBL/GenBank/DDBJ databases">
        <authorList>
            <person name="Jaros S."/>
            <person name="Januszkiewicz K."/>
            <person name="Wedrychowicz H."/>
        </authorList>
    </citation>
    <scope>NUCLEOTIDE SEQUENCE [LARGE SCALE GENOMIC DNA]</scope>
    <source>
        <strain evidence="17 18">DSM 22330</strain>
    </source>
</reference>
<dbReference type="Proteomes" id="UP000218979">
    <property type="component" value="Unassembled WGS sequence"/>
</dbReference>
<keyword evidence="7" id="KW-0413">Isomerase</keyword>
<dbReference type="GO" id="GO:0000287">
    <property type="term" value="F:magnesium ion binding"/>
    <property type="evidence" value="ECO:0007669"/>
    <property type="project" value="InterPro"/>
</dbReference>
<dbReference type="PANTHER" id="PTHR18901">
    <property type="entry name" value="2-DEOXYGLUCOSE-6-PHOSPHATE PHOSPHATASE 2"/>
    <property type="match status" value="1"/>
</dbReference>
<feature type="binding site" evidence="13">
    <location>
        <begin position="43"/>
        <end position="48"/>
    </location>
    <ligand>
        <name>substrate</name>
    </ligand>
</feature>
<comment type="subcellular location">
    <subcellularLocation>
        <location evidence="1">Cytoplasm</location>
    </subcellularLocation>
</comment>
<organism evidence="17 18">
    <name type="scientific">Pseudolactococcus chungangensis CAU 28 = DSM 22330</name>
    <dbReference type="NCBI Taxonomy" id="1122154"/>
    <lineage>
        <taxon>Bacteria</taxon>
        <taxon>Bacillati</taxon>
        <taxon>Bacillota</taxon>
        <taxon>Bacilli</taxon>
        <taxon>Lactobacillales</taxon>
        <taxon>Streptococcaceae</taxon>
        <taxon>Pseudolactococcus</taxon>
    </lineage>
</organism>
<evidence type="ECO:0000256" key="14">
    <source>
        <dbReference type="PIRSR" id="PIRSR610972-3"/>
    </source>
</evidence>
<feature type="site" description="Important for catalytic activity and assists the phosphoryl transfer reaction to Asp8 by balancing charge and orienting the reacting groups" evidence="15">
    <location>
        <position position="115"/>
    </location>
</feature>
<dbReference type="SFLD" id="SFLDS00003">
    <property type="entry name" value="Haloacid_Dehalogenase"/>
    <property type="match status" value="1"/>
</dbReference>
<evidence type="ECO:0000256" key="11">
    <source>
        <dbReference type="ARBA" id="ARBA00044991"/>
    </source>
</evidence>
<keyword evidence="19" id="KW-1185">Reference proteome</keyword>
<feature type="binding site" evidence="13">
    <location>
        <position position="51"/>
    </location>
    <ligand>
        <name>substrate</name>
    </ligand>
</feature>
<evidence type="ECO:0000256" key="2">
    <source>
        <dbReference type="ARBA" id="ARBA00006171"/>
    </source>
</evidence>
<feature type="site" description="Important for catalytic activity and assists the phosphoryl transfer reaction to Asp8 by balancing charge and orienting the reacting groups" evidence="15">
    <location>
        <position position="146"/>
    </location>
</feature>
<dbReference type="Gene3D" id="3.40.50.1000">
    <property type="entry name" value="HAD superfamily/HAD-like"/>
    <property type="match status" value="1"/>
</dbReference>
<keyword evidence="6 14" id="KW-0460">Magnesium</keyword>
<feature type="binding site" evidence="14">
    <location>
        <position position="170"/>
    </location>
    <ligand>
        <name>Mg(2+)</name>
        <dbReference type="ChEBI" id="CHEBI:18420"/>
    </ligand>
</feature>
<evidence type="ECO:0000256" key="10">
    <source>
        <dbReference type="ARBA" id="ARBA00044968"/>
    </source>
</evidence>
<dbReference type="InterPro" id="IPR010976">
    <property type="entry name" value="B-phosphoglucomutase_hydrolase"/>
</dbReference>
<evidence type="ECO:0000313" key="18">
    <source>
        <dbReference type="Proteomes" id="UP000185655"/>
    </source>
</evidence>
<comment type="catalytic activity">
    <reaction evidence="9">
        <text>beta-D-glucose 1-phosphate = beta-D-glucose 6-phosphate</text>
        <dbReference type="Rhea" id="RHEA:20113"/>
        <dbReference type="ChEBI" id="CHEBI:57684"/>
        <dbReference type="ChEBI" id="CHEBI:58247"/>
        <dbReference type="EC" id="5.4.2.6"/>
    </reaction>
</comment>
<name>A0A1K2H8J0_9LACT</name>
<dbReference type="GO" id="GO:0005737">
    <property type="term" value="C:cytoplasm"/>
    <property type="evidence" value="ECO:0007669"/>
    <property type="project" value="UniProtKB-SubCell"/>
</dbReference>
<evidence type="ECO:0000256" key="3">
    <source>
        <dbReference type="ARBA" id="ARBA00022490"/>
    </source>
</evidence>
<evidence type="ECO:0000313" key="19">
    <source>
        <dbReference type="Proteomes" id="UP000218979"/>
    </source>
</evidence>
<feature type="active site" description="Nucleophile" evidence="12">
    <location>
        <position position="8"/>
    </location>
</feature>
<dbReference type="Pfam" id="PF00702">
    <property type="entry name" value="Hydrolase"/>
    <property type="match status" value="1"/>
</dbReference>
<dbReference type="Proteomes" id="UP000185655">
    <property type="component" value="Unassembled WGS sequence"/>
</dbReference>
<dbReference type="SFLD" id="SFLDF00046">
    <property type="entry name" value="beta-phosphoglucomutase"/>
    <property type="match status" value="1"/>
</dbReference>
<feature type="binding site" evidence="13">
    <location>
        <begin position="115"/>
        <end position="119"/>
    </location>
    <ligand>
        <name>substrate</name>
    </ligand>
</feature>
<gene>
    <name evidence="16" type="ORF">RR45_GL001974</name>
    <name evidence="17" type="ORF">SAMN02746068_00700</name>
</gene>
<dbReference type="InterPro" id="IPR006439">
    <property type="entry name" value="HAD-SF_hydro_IA"/>
</dbReference>
<dbReference type="SFLD" id="SFLDG01135">
    <property type="entry name" value="C1.5.6:_HAD__Beta-PGM__Phospha"/>
    <property type="match status" value="1"/>
</dbReference>
<dbReference type="NCBIfam" id="TIGR02009">
    <property type="entry name" value="PGMB-YQAB-SF"/>
    <property type="match status" value="1"/>
</dbReference>
<evidence type="ECO:0000256" key="13">
    <source>
        <dbReference type="PIRSR" id="PIRSR610972-2"/>
    </source>
</evidence>
<dbReference type="SUPFAM" id="SSF56784">
    <property type="entry name" value="HAD-like"/>
    <property type="match status" value="1"/>
</dbReference>
<dbReference type="SFLD" id="SFLDG01129">
    <property type="entry name" value="C1.5:_HAD__Beta-PGM__Phosphata"/>
    <property type="match status" value="1"/>
</dbReference>
<evidence type="ECO:0000256" key="12">
    <source>
        <dbReference type="PIRSR" id="PIRSR610972-1"/>
    </source>
</evidence>
<proteinExistence type="inferred from homology"/>
<dbReference type="NCBIfam" id="TIGR01990">
    <property type="entry name" value="bPGM"/>
    <property type="match status" value="1"/>
</dbReference>
<dbReference type="CDD" id="cd02598">
    <property type="entry name" value="HAD_BPGM"/>
    <property type="match status" value="1"/>
</dbReference>
<keyword evidence="4" id="KW-0597">Phosphoprotein</keyword>
<dbReference type="InterPro" id="IPR036412">
    <property type="entry name" value="HAD-like_sf"/>
</dbReference>
<evidence type="ECO:0000313" key="16">
    <source>
        <dbReference type="EMBL" id="PCS03946.1"/>
    </source>
</evidence>
<evidence type="ECO:0000256" key="15">
    <source>
        <dbReference type="PIRSR" id="PIRSR610972-4"/>
    </source>
</evidence>
<protein>
    <recommendedName>
        <fullName evidence="11">Beta-phosphoglucomutase</fullName>
        <ecNumber evidence="10">5.4.2.6</ecNumber>
    </recommendedName>
</protein>
<keyword evidence="8" id="KW-0119">Carbohydrate metabolism</keyword>
<dbReference type="EMBL" id="JXJT01000007">
    <property type="protein sequence ID" value="PCS03946.1"/>
    <property type="molecule type" value="Genomic_DNA"/>
</dbReference>
<keyword evidence="3" id="KW-0963">Cytoplasm</keyword>
<comment type="cofactor">
    <cofactor evidence="14">
        <name>Mg(2+)</name>
        <dbReference type="ChEBI" id="CHEBI:18420"/>
    </cofactor>
    <text evidence="14">Binds 2 magnesium ions per subunit.</text>
</comment>
<dbReference type="EMBL" id="FPKS01000003">
    <property type="protein sequence ID" value="SFZ72946.1"/>
    <property type="molecule type" value="Genomic_DNA"/>
</dbReference>
<accession>A0A1K2H8J0</accession>
<evidence type="ECO:0000256" key="5">
    <source>
        <dbReference type="ARBA" id="ARBA00022723"/>
    </source>
</evidence>
<dbReference type="EC" id="5.4.2.6" evidence="10"/>
<dbReference type="AlphaFoldDB" id="A0A1K2H8J0"/>
<evidence type="ECO:0000313" key="17">
    <source>
        <dbReference type="EMBL" id="SFZ72946.1"/>
    </source>
</evidence>
<feature type="binding site" evidence="14">
    <location>
        <position position="8"/>
    </location>
    <ligand>
        <name>Mg(2+)</name>
        <dbReference type="ChEBI" id="CHEBI:18420"/>
    </ligand>
</feature>
<feature type="binding site" evidence="14">
    <location>
        <position position="10"/>
    </location>
    <ligand>
        <name>Mg(2+)</name>
        <dbReference type="ChEBI" id="CHEBI:18420"/>
    </ligand>
</feature>
<dbReference type="FunFam" id="1.10.150.240:FF:000010">
    <property type="entry name" value="Beta-phosphoglucomutase"/>
    <property type="match status" value="1"/>
</dbReference>
<evidence type="ECO:0000256" key="4">
    <source>
        <dbReference type="ARBA" id="ARBA00022553"/>
    </source>
</evidence>
<keyword evidence="5 14" id="KW-0479">Metal-binding</keyword>
<feature type="binding site" evidence="13">
    <location>
        <begin position="8"/>
        <end position="10"/>
    </location>
    <ligand>
        <name>substrate</name>
    </ligand>
</feature>
<dbReference type="STRING" id="1122154.SAMN02746068_00700"/>
<dbReference type="InterPro" id="IPR023214">
    <property type="entry name" value="HAD_sf"/>
</dbReference>
<dbReference type="GO" id="GO:0005975">
    <property type="term" value="P:carbohydrate metabolic process"/>
    <property type="evidence" value="ECO:0007669"/>
    <property type="project" value="InterPro"/>
</dbReference>